<feature type="domain" description="Caspase family p20" evidence="9">
    <location>
        <begin position="5"/>
        <end position="131"/>
    </location>
</feature>
<evidence type="ECO:0000256" key="7">
    <source>
        <dbReference type="RuleBase" id="RU003971"/>
    </source>
</evidence>
<proteinExistence type="inferred from homology"/>
<keyword evidence="2" id="KW-0645">Protease</keyword>
<keyword evidence="5" id="KW-0788">Thiol protease</keyword>
<comment type="similarity">
    <text evidence="1 7">Belongs to the peptidase C14A family.</text>
</comment>
<evidence type="ECO:0000256" key="4">
    <source>
        <dbReference type="ARBA" id="ARBA00022801"/>
    </source>
</evidence>
<sequence>MTGEKRGICLIVSNNDFSNSLQHLKERVGTKTDECSLEKVFKWLGFDVQIHRDCDGKKLQSLFVELGKKDHRLMDCLVCCVLTHGEEGVVYGVDGSSVKIKNLMHPFDGQRCPSLLEKPKLFFIQACQGNKEQPRVQTDGTEDETSNVFSDAKITIESIPSAADFLVGMATVPEYVSFRDRKLGTWYIQSLCRNLVTFVPRRVDLVSILTEVNNDVSKKTDEFQRKKQMPQPAFSLRKRVVFPVPKEPPPNLQ</sequence>
<keyword evidence="4" id="KW-0378">Hydrolase</keyword>
<dbReference type="SUPFAM" id="SSF52129">
    <property type="entry name" value="Caspase-like"/>
    <property type="match status" value="1"/>
</dbReference>
<dbReference type="InterPro" id="IPR002138">
    <property type="entry name" value="Pept_C14_p10"/>
</dbReference>
<dbReference type="CDD" id="cd00032">
    <property type="entry name" value="CASc"/>
    <property type="match status" value="1"/>
</dbReference>
<evidence type="ECO:0000259" key="9">
    <source>
        <dbReference type="PROSITE" id="PS50208"/>
    </source>
</evidence>
<evidence type="ECO:0000313" key="11">
    <source>
        <dbReference type="Proteomes" id="UP001444071"/>
    </source>
</evidence>
<dbReference type="PROSITE" id="PS50207">
    <property type="entry name" value="CASPASE_P10"/>
    <property type="match status" value="1"/>
</dbReference>
<dbReference type="PANTHER" id="PTHR48169:SF7">
    <property type="entry name" value="CASPASE 10"/>
    <property type="match status" value="1"/>
</dbReference>
<evidence type="ECO:0000256" key="5">
    <source>
        <dbReference type="ARBA" id="ARBA00022807"/>
    </source>
</evidence>
<dbReference type="Proteomes" id="UP001444071">
    <property type="component" value="Unassembled WGS sequence"/>
</dbReference>
<organism evidence="10 11">
    <name type="scientific">Xenotaenia resolanae</name>
    <dbReference type="NCBI Taxonomy" id="208358"/>
    <lineage>
        <taxon>Eukaryota</taxon>
        <taxon>Metazoa</taxon>
        <taxon>Chordata</taxon>
        <taxon>Craniata</taxon>
        <taxon>Vertebrata</taxon>
        <taxon>Euteleostomi</taxon>
        <taxon>Actinopterygii</taxon>
        <taxon>Neopterygii</taxon>
        <taxon>Teleostei</taxon>
        <taxon>Neoteleostei</taxon>
        <taxon>Acanthomorphata</taxon>
        <taxon>Ovalentaria</taxon>
        <taxon>Atherinomorphae</taxon>
        <taxon>Cyprinodontiformes</taxon>
        <taxon>Goodeidae</taxon>
        <taxon>Xenotaenia</taxon>
    </lineage>
</organism>
<feature type="domain" description="Caspase family p10" evidence="8">
    <location>
        <begin position="155"/>
        <end position="242"/>
    </location>
</feature>
<evidence type="ECO:0000313" key="10">
    <source>
        <dbReference type="EMBL" id="MEQ2266086.1"/>
    </source>
</evidence>
<protein>
    <recommendedName>
        <fullName evidence="12">Caspase-8</fullName>
    </recommendedName>
</protein>
<evidence type="ECO:0000256" key="3">
    <source>
        <dbReference type="ARBA" id="ARBA00022703"/>
    </source>
</evidence>
<name>A0ABV0W9H7_9TELE</name>
<reference evidence="10 11" key="1">
    <citation type="submission" date="2021-06" db="EMBL/GenBank/DDBJ databases">
        <authorList>
            <person name="Palmer J.M."/>
        </authorList>
    </citation>
    <scope>NUCLEOTIDE SEQUENCE [LARGE SCALE GENOMIC DNA]</scope>
    <source>
        <strain evidence="10 11">XR_2019</strain>
        <tissue evidence="10">Muscle</tissue>
    </source>
</reference>
<evidence type="ECO:0000256" key="6">
    <source>
        <dbReference type="ARBA" id="ARBA00023145"/>
    </source>
</evidence>
<dbReference type="InterPro" id="IPR033139">
    <property type="entry name" value="Caspase_cys_AS"/>
</dbReference>
<dbReference type="InterPro" id="IPR029030">
    <property type="entry name" value="Caspase-like_dom_sf"/>
</dbReference>
<keyword evidence="3" id="KW-0053">Apoptosis</keyword>
<dbReference type="SMART" id="SM00115">
    <property type="entry name" value="CASc"/>
    <property type="match status" value="1"/>
</dbReference>
<dbReference type="InterPro" id="IPR015917">
    <property type="entry name" value="Pept_C14A"/>
</dbReference>
<evidence type="ECO:0000256" key="2">
    <source>
        <dbReference type="ARBA" id="ARBA00022670"/>
    </source>
</evidence>
<dbReference type="PROSITE" id="PS01122">
    <property type="entry name" value="CASPASE_CYS"/>
    <property type="match status" value="1"/>
</dbReference>
<keyword evidence="11" id="KW-1185">Reference proteome</keyword>
<dbReference type="InterPro" id="IPR001309">
    <property type="entry name" value="Pept_C14_p20"/>
</dbReference>
<keyword evidence="6" id="KW-0865">Zymogen</keyword>
<accession>A0ABV0W9H7</accession>
<dbReference type="PROSITE" id="PS01121">
    <property type="entry name" value="CASPASE_HIS"/>
    <property type="match status" value="1"/>
</dbReference>
<dbReference type="PRINTS" id="PR00376">
    <property type="entry name" value="IL1BCENZYME"/>
</dbReference>
<comment type="caution">
    <text evidence="10">The sequence shown here is derived from an EMBL/GenBank/DDBJ whole genome shotgun (WGS) entry which is preliminary data.</text>
</comment>
<dbReference type="InterPro" id="IPR016129">
    <property type="entry name" value="Caspase_his_AS"/>
</dbReference>
<dbReference type="InterPro" id="IPR011600">
    <property type="entry name" value="Pept_C14_caspase"/>
</dbReference>
<dbReference type="Pfam" id="PF00656">
    <property type="entry name" value="Peptidase_C14"/>
    <property type="match status" value="1"/>
</dbReference>
<dbReference type="Gene3D" id="3.40.50.1460">
    <property type="match status" value="1"/>
</dbReference>
<dbReference type="PROSITE" id="PS50208">
    <property type="entry name" value="CASPASE_P20"/>
    <property type="match status" value="1"/>
</dbReference>
<gene>
    <name evidence="10" type="ORF">XENORESO_017816</name>
</gene>
<evidence type="ECO:0000259" key="8">
    <source>
        <dbReference type="PROSITE" id="PS50207"/>
    </source>
</evidence>
<evidence type="ECO:0000256" key="1">
    <source>
        <dbReference type="ARBA" id="ARBA00010134"/>
    </source>
</evidence>
<dbReference type="EMBL" id="JAHRIM010036178">
    <property type="protein sequence ID" value="MEQ2266086.1"/>
    <property type="molecule type" value="Genomic_DNA"/>
</dbReference>
<dbReference type="PANTHER" id="PTHR48169">
    <property type="entry name" value="DED DOMAIN-CONTAINING PROTEIN"/>
    <property type="match status" value="1"/>
</dbReference>
<evidence type="ECO:0008006" key="12">
    <source>
        <dbReference type="Google" id="ProtNLM"/>
    </source>
</evidence>